<protein>
    <submittedName>
        <fullName evidence="4">N-6 DNA methylase</fullName>
    </submittedName>
</protein>
<dbReference type="SUPFAM" id="SSF53335">
    <property type="entry name" value="S-adenosyl-L-methionine-dependent methyltransferases"/>
    <property type="match status" value="1"/>
</dbReference>
<dbReference type="EMBL" id="MLCO01000171">
    <property type="protein sequence ID" value="ONG51231.1"/>
    <property type="molecule type" value="Genomic_DNA"/>
</dbReference>
<comment type="caution">
    <text evidence="4">The sequence shown here is derived from an EMBL/GenBank/DDBJ whole genome shotgun (WGS) entry which is preliminary data.</text>
</comment>
<dbReference type="Gene3D" id="3.40.50.150">
    <property type="entry name" value="Vaccinia Virus protein VP39"/>
    <property type="match status" value="1"/>
</dbReference>
<dbReference type="Proteomes" id="UP000188879">
    <property type="component" value="Unassembled WGS sequence"/>
</dbReference>
<accession>A0A1V2GZT5</accession>
<dbReference type="GO" id="GO:0008168">
    <property type="term" value="F:methyltransferase activity"/>
    <property type="evidence" value="ECO:0007669"/>
    <property type="project" value="UniProtKB-KW"/>
</dbReference>
<dbReference type="InterPro" id="IPR029063">
    <property type="entry name" value="SAM-dependent_MTases_sf"/>
</dbReference>
<evidence type="ECO:0000256" key="1">
    <source>
        <dbReference type="ARBA" id="ARBA00022603"/>
    </source>
</evidence>
<dbReference type="GO" id="GO:0032259">
    <property type="term" value="P:methylation"/>
    <property type="evidence" value="ECO:0007669"/>
    <property type="project" value="UniProtKB-KW"/>
</dbReference>
<dbReference type="PANTHER" id="PTHR47739:SF1">
    <property type="entry name" value="TRNA1(VAL) (ADENINE(37)-N6)-METHYLTRANSFERASE"/>
    <property type="match status" value="1"/>
</dbReference>
<name>A0A1V2GZT5_9PROT</name>
<evidence type="ECO:0000313" key="5">
    <source>
        <dbReference type="Proteomes" id="UP000188879"/>
    </source>
</evidence>
<dbReference type="InterPro" id="IPR050210">
    <property type="entry name" value="tRNA_Adenine-N(6)_MTase"/>
</dbReference>
<dbReference type="RefSeq" id="WP_076958432.1">
    <property type="nucleotide sequence ID" value="NZ_MLCO01000171.1"/>
</dbReference>
<dbReference type="InterPro" id="IPR007848">
    <property type="entry name" value="Small_mtfrase_dom"/>
</dbReference>
<reference evidence="4 5" key="1">
    <citation type="submission" date="2016-10" db="EMBL/GenBank/DDBJ databases">
        <title>Draft Genome sequence of Roseomonas sp. strain M3.</title>
        <authorList>
            <person name="Subhash Y."/>
            <person name="Lee S."/>
        </authorList>
    </citation>
    <scope>NUCLEOTIDE SEQUENCE [LARGE SCALE GENOMIC DNA]</scope>
    <source>
        <strain evidence="4 5">M3</strain>
    </source>
</reference>
<evidence type="ECO:0000313" key="4">
    <source>
        <dbReference type="EMBL" id="ONG51231.1"/>
    </source>
</evidence>
<organism evidence="4 5">
    <name type="scientific">Teichococcus deserti</name>
    <dbReference type="NCBI Taxonomy" id="1817963"/>
    <lineage>
        <taxon>Bacteria</taxon>
        <taxon>Pseudomonadati</taxon>
        <taxon>Pseudomonadota</taxon>
        <taxon>Alphaproteobacteria</taxon>
        <taxon>Acetobacterales</taxon>
        <taxon>Roseomonadaceae</taxon>
        <taxon>Roseomonas</taxon>
    </lineage>
</organism>
<keyword evidence="1 4" id="KW-0489">Methyltransferase</keyword>
<sequence>MTATAEAGFTEDGLLGGAVRLRQPRGGLRAGLDAVLLAAAIPVRPGQVLLEGGCGAGPVFLSVLARQPDLRVFAVEREPALAALARENAAMNGVAHQVTVIEGDIADPALLRDLPQLDHAFANPPYWPDGSAPPEALRAGATHHGKGPSLGDWAKALAKPLAHRGSLTFVLPASRAAEAAAGLRAARCAEVFFHPLWPRAGQAAKRLLIQGRRGGRGPDRLLPGLALHEGDGWSTAATALLEAPRPLSWR</sequence>
<gene>
    <name evidence="4" type="ORF">BKE38_16555</name>
</gene>
<dbReference type="OrthoDB" id="5489421at2"/>
<evidence type="ECO:0000256" key="2">
    <source>
        <dbReference type="ARBA" id="ARBA00022691"/>
    </source>
</evidence>
<dbReference type="CDD" id="cd02440">
    <property type="entry name" value="AdoMet_MTases"/>
    <property type="match status" value="1"/>
</dbReference>
<proteinExistence type="predicted"/>
<dbReference type="AlphaFoldDB" id="A0A1V2GZT5"/>
<keyword evidence="5" id="KW-1185">Reference proteome</keyword>
<keyword evidence="1 4" id="KW-0808">Transferase</keyword>
<dbReference type="Pfam" id="PF05175">
    <property type="entry name" value="MTS"/>
    <property type="match status" value="1"/>
</dbReference>
<keyword evidence="2" id="KW-0949">S-adenosyl-L-methionine</keyword>
<feature type="domain" description="Methyltransferase small" evidence="3">
    <location>
        <begin position="36"/>
        <end position="127"/>
    </location>
</feature>
<evidence type="ECO:0000259" key="3">
    <source>
        <dbReference type="Pfam" id="PF05175"/>
    </source>
</evidence>
<dbReference type="PANTHER" id="PTHR47739">
    <property type="entry name" value="TRNA1(VAL) (ADENINE(37)-N6)-METHYLTRANSFERASE"/>
    <property type="match status" value="1"/>
</dbReference>